<name>A0ABM9G7V9_9BACL</name>
<gene>
    <name evidence="1" type="ORF">WJ0W_005095</name>
</gene>
<accession>A0ABM9G7V9</accession>
<dbReference type="EMBL" id="CALYLO010000008">
    <property type="protein sequence ID" value="CAH8247840.1"/>
    <property type="molecule type" value="Genomic_DNA"/>
</dbReference>
<sequence length="112" mass="13501">MKILQEGELKNLISDEKLRSFYNVNIDDARLNELLAYYLFFKSNISSISLDKKTTYYSMYFWYIQFKKRYFEVYGHDEGIEQEGFKLLEEIDNQLEEGIDWGLIEKIELKTV</sequence>
<reference evidence="1" key="1">
    <citation type="submission" date="2022-06" db="EMBL/GenBank/DDBJ databases">
        <authorList>
            <person name="Dietemann V."/>
            <person name="Ory F."/>
            <person name="Dainat B."/>
            <person name="Oberhansli S."/>
        </authorList>
    </citation>
    <scope>NUCLEOTIDE SEQUENCE</scope>
    <source>
        <strain evidence="1">Ena-SAMPLE-TAB-26-04-2022-14:26:32:270-5432</strain>
    </source>
</reference>
<protein>
    <submittedName>
        <fullName evidence="1">Uncharacterized protein</fullName>
    </submittedName>
</protein>
<proteinExistence type="predicted"/>
<dbReference type="RefSeq" id="WP_213431251.1">
    <property type="nucleotide sequence ID" value="NZ_AP031286.1"/>
</dbReference>
<keyword evidence="2" id="KW-1185">Reference proteome</keyword>
<evidence type="ECO:0000313" key="1">
    <source>
        <dbReference type="EMBL" id="CAH8247840.1"/>
    </source>
</evidence>
<comment type="caution">
    <text evidence="1">The sequence shown here is derived from an EMBL/GenBank/DDBJ whole genome shotgun (WGS) entry which is preliminary data.</text>
</comment>
<dbReference type="Proteomes" id="UP001154322">
    <property type="component" value="Unassembled WGS sequence"/>
</dbReference>
<organism evidence="1 2">
    <name type="scientific">Paenibacillus melissococcoides</name>
    <dbReference type="NCBI Taxonomy" id="2912268"/>
    <lineage>
        <taxon>Bacteria</taxon>
        <taxon>Bacillati</taxon>
        <taxon>Bacillota</taxon>
        <taxon>Bacilli</taxon>
        <taxon>Bacillales</taxon>
        <taxon>Paenibacillaceae</taxon>
        <taxon>Paenibacillus</taxon>
    </lineage>
</organism>
<evidence type="ECO:0000313" key="2">
    <source>
        <dbReference type="Proteomes" id="UP001154322"/>
    </source>
</evidence>